<dbReference type="Proteomes" id="UP000694555">
    <property type="component" value="Unplaced"/>
</dbReference>
<dbReference type="SUPFAM" id="SSF52743">
    <property type="entry name" value="Subtilisin-like"/>
    <property type="match status" value="1"/>
</dbReference>
<proteinExistence type="predicted"/>
<sequence>MQLFGSSFGHRSEVDQVVGHQGKGKAGLEASLDVEYIMSTGANISTWVFSNAGRHESQEPFLAWLLLLSNMSSLPWVHSVSYGDDEDSLSRAYMERVNTEFMKAASRGLTILFASGVCCCWHGAGASEAPGTSPAARRPTPRLALSPGRRSRALLALGLKAASQFLLQQQWPCLP</sequence>
<protein>
    <submittedName>
        <fullName evidence="1">Uncharacterized protein</fullName>
    </submittedName>
</protein>
<dbReference type="PANTHER" id="PTHR14218:SF15">
    <property type="entry name" value="TRIPEPTIDYL-PEPTIDASE 1"/>
    <property type="match status" value="1"/>
</dbReference>
<name>A0A8C0BCL8_9AVES</name>
<evidence type="ECO:0000313" key="2">
    <source>
        <dbReference type="Proteomes" id="UP000694555"/>
    </source>
</evidence>
<dbReference type="GO" id="GO:0006508">
    <property type="term" value="P:proteolysis"/>
    <property type="evidence" value="ECO:0007669"/>
    <property type="project" value="InterPro"/>
</dbReference>
<dbReference type="GO" id="GO:0007417">
    <property type="term" value="P:central nervous system development"/>
    <property type="evidence" value="ECO:0007669"/>
    <property type="project" value="TreeGrafter"/>
</dbReference>
<dbReference type="GO" id="GO:0004252">
    <property type="term" value="F:serine-type endopeptidase activity"/>
    <property type="evidence" value="ECO:0007669"/>
    <property type="project" value="InterPro"/>
</dbReference>
<organism evidence="1 2">
    <name type="scientific">Buteo japonicus</name>
    <dbReference type="NCBI Taxonomy" id="224669"/>
    <lineage>
        <taxon>Eukaryota</taxon>
        <taxon>Metazoa</taxon>
        <taxon>Chordata</taxon>
        <taxon>Craniata</taxon>
        <taxon>Vertebrata</taxon>
        <taxon>Euteleostomi</taxon>
        <taxon>Archelosauria</taxon>
        <taxon>Archosauria</taxon>
        <taxon>Dinosauria</taxon>
        <taxon>Saurischia</taxon>
        <taxon>Theropoda</taxon>
        <taxon>Coelurosauria</taxon>
        <taxon>Aves</taxon>
        <taxon>Neognathae</taxon>
        <taxon>Neoaves</taxon>
        <taxon>Telluraves</taxon>
        <taxon>Accipitrimorphae</taxon>
        <taxon>Accipitriformes</taxon>
        <taxon>Accipitridae</taxon>
        <taxon>Accipitrinae</taxon>
        <taxon>Buteo</taxon>
    </lineage>
</organism>
<reference evidence="1" key="2">
    <citation type="submission" date="2025-09" db="UniProtKB">
        <authorList>
            <consortium name="Ensembl"/>
        </authorList>
    </citation>
    <scope>IDENTIFICATION</scope>
</reference>
<accession>A0A8C0BCL8</accession>
<keyword evidence="2" id="KW-1185">Reference proteome</keyword>
<dbReference type="PANTHER" id="PTHR14218">
    <property type="entry name" value="PROTEASE S8 TRIPEPTIDYL PEPTIDASE I CLN2"/>
    <property type="match status" value="1"/>
</dbReference>
<dbReference type="InterPro" id="IPR036852">
    <property type="entry name" value="Peptidase_S8/S53_dom_sf"/>
</dbReference>
<dbReference type="AlphaFoldDB" id="A0A8C0BCL8"/>
<dbReference type="Gene3D" id="3.40.50.200">
    <property type="entry name" value="Peptidase S8/S53 domain"/>
    <property type="match status" value="1"/>
</dbReference>
<evidence type="ECO:0000313" key="1">
    <source>
        <dbReference type="Ensembl" id="ENSBJAP00000014980.1"/>
    </source>
</evidence>
<reference evidence="1" key="1">
    <citation type="submission" date="2025-08" db="UniProtKB">
        <authorList>
            <consortium name="Ensembl"/>
        </authorList>
    </citation>
    <scope>IDENTIFICATION</scope>
</reference>
<dbReference type="InterPro" id="IPR050819">
    <property type="entry name" value="Tripeptidyl-peptidase_I"/>
</dbReference>
<dbReference type="GO" id="GO:0008240">
    <property type="term" value="F:tripeptidyl-peptidase activity"/>
    <property type="evidence" value="ECO:0007669"/>
    <property type="project" value="TreeGrafter"/>
</dbReference>
<dbReference type="Ensembl" id="ENSBJAT00000015389.1">
    <property type="protein sequence ID" value="ENSBJAP00000014980.1"/>
    <property type="gene ID" value="ENSBJAG00000009938.1"/>
</dbReference>